<dbReference type="GO" id="GO:0005737">
    <property type="term" value="C:cytoplasm"/>
    <property type="evidence" value="ECO:0007669"/>
    <property type="project" value="UniProtKB-SubCell"/>
</dbReference>
<dbReference type="GO" id="GO:0000428">
    <property type="term" value="C:DNA-directed RNA polymerase complex"/>
    <property type="evidence" value="ECO:0007669"/>
    <property type="project" value="UniProtKB-KW"/>
</dbReference>
<dbReference type="GO" id="GO:0006351">
    <property type="term" value="P:DNA-templated transcription"/>
    <property type="evidence" value="ECO:0007669"/>
    <property type="project" value="UniProtKB-UniRule"/>
</dbReference>
<sequence length="101" mass="11065">MQSTGGVAREDTVVEVVRYATNVLELRIRGEGHTLLNLLVDELNRIPDVEATYRVDHPLLNVAHLLVRTKGSKQPLEAIREAVESLRAKLKVVAESAAALG</sequence>
<keyword evidence="4" id="KW-0963">Cytoplasm</keyword>
<dbReference type="RefSeq" id="WP_011752038.1">
    <property type="nucleotide sequence ID" value="NC_008698.1"/>
</dbReference>
<evidence type="ECO:0000313" key="7">
    <source>
        <dbReference type="Proteomes" id="UP000000641"/>
    </source>
</evidence>
<dbReference type="Pfam" id="PF13656">
    <property type="entry name" value="RNA_pol_L_2"/>
    <property type="match status" value="1"/>
</dbReference>
<protein>
    <recommendedName>
        <fullName evidence="4">DNA-directed RNA polymerase subunit Rpo11</fullName>
        <ecNumber evidence="4">2.7.7.6</ecNumber>
    </recommendedName>
    <alternativeName>
        <fullName evidence="4">DNA-directed RNA polymerase subunit L</fullName>
    </alternativeName>
</protein>
<dbReference type="AlphaFoldDB" id="A1RX43"/>
<keyword evidence="1 4" id="KW-0240">DNA-directed RNA polymerase</keyword>
<comment type="similarity">
    <text evidence="3 4">Belongs to the archaeal Rpo11/eukaryotic RPB11/RPC19 RNA polymerase subunit family.</text>
</comment>
<gene>
    <name evidence="4" type="primary">rpo11</name>
    <name evidence="4" type="synonym">rpoL</name>
    <name evidence="6" type="ordered locus">Tpen_0364</name>
</gene>
<evidence type="ECO:0000256" key="1">
    <source>
        <dbReference type="ARBA" id="ARBA00022478"/>
    </source>
</evidence>
<keyword evidence="2 4" id="KW-0804">Transcription</keyword>
<dbReference type="PANTHER" id="PTHR13946:SF28">
    <property type="entry name" value="DNA-DIRECTED RNA POLYMERASES I AND III SUBUNIT RPAC2"/>
    <property type="match status" value="1"/>
</dbReference>
<name>A1RX43_THEPD</name>
<dbReference type="InterPro" id="IPR036603">
    <property type="entry name" value="RBP11-like"/>
</dbReference>
<keyword evidence="7" id="KW-1185">Reference proteome</keyword>
<dbReference type="Proteomes" id="UP000000641">
    <property type="component" value="Chromosome"/>
</dbReference>
<keyword evidence="4 6" id="KW-0548">Nucleotidyltransferase</keyword>
<dbReference type="InterPro" id="IPR009025">
    <property type="entry name" value="RBP11-like_dimer"/>
</dbReference>
<dbReference type="OrthoDB" id="24205at2157"/>
<accession>A1RX43</accession>
<dbReference type="SUPFAM" id="SSF55257">
    <property type="entry name" value="RBP11-like subunits of RNA polymerase"/>
    <property type="match status" value="1"/>
</dbReference>
<dbReference type="STRING" id="368408.Tpen_0364"/>
<dbReference type="EC" id="2.7.7.6" evidence="4"/>
<proteinExistence type="inferred from homology"/>
<comment type="catalytic activity">
    <reaction evidence="4">
        <text>RNA(n) + a ribonucleoside 5'-triphosphate = RNA(n+1) + diphosphate</text>
        <dbReference type="Rhea" id="RHEA:21248"/>
        <dbReference type="Rhea" id="RHEA-COMP:14527"/>
        <dbReference type="Rhea" id="RHEA-COMP:17342"/>
        <dbReference type="ChEBI" id="CHEBI:33019"/>
        <dbReference type="ChEBI" id="CHEBI:61557"/>
        <dbReference type="ChEBI" id="CHEBI:140395"/>
        <dbReference type="EC" id="2.7.7.6"/>
    </reaction>
</comment>
<comment type="subcellular location">
    <subcellularLocation>
        <location evidence="4">Cytoplasm</location>
    </subcellularLocation>
</comment>
<comment type="subunit">
    <text evidence="4">Part of the RNA polymerase complex.</text>
</comment>
<keyword evidence="4 6" id="KW-0808">Transferase</keyword>
<evidence type="ECO:0000256" key="4">
    <source>
        <dbReference type="HAMAP-Rule" id="MF_00261"/>
    </source>
</evidence>
<dbReference type="PANTHER" id="PTHR13946">
    <property type="entry name" value="DNA-DIRECTED RNA POLYMERASE I,II,III"/>
    <property type="match status" value="1"/>
</dbReference>
<dbReference type="EnsemblBacteria" id="ABL77773">
    <property type="protein sequence ID" value="ABL77773"/>
    <property type="gene ID" value="Tpen_0364"/>
</dbReference>
<dbReference type="GO" id="GO:0046983">
    <property type="term" value="F:protein dimerization activity"/>
    <property type="evidence" value="ECO:0007669"/>
    <property type="project" value="InterPro"/>
</dbReference>
<dbReference type="KEGG" id="tpe:Tpen_0364"/>
<dbReference type="InterPro" id="IPR022905">
    <property type="entry name" value="Rpo11-like"/>
</dbReference>
<comment type="function">
    <text evidence="4">DNA-dependent RNA polymerase (RNAP) catalyzes the transcription of DNA into RNA using the four ribonucleoside triphosphates as substrates.</text>
</comment>
<evidence type="ECO:0000256" key="2">
    <source>
        <dbReference type="ARBA" id="ARBA00023163"/>
    </source>
</evidence>
<organism evidence="6 7">
    <name type="scientific">Thermofilum pendens (strain DSM 2475 / Hrk 5)</name>
    <dbReference type="NCBI Taxonomy" id="368408"/>
    <lineage>
        <taxon>Archaea</taxon>
        <taxon>Thermoproteota</taxon>
        <taxon>Thermoprotei</taxon>
        <taxon>Thermofilales</taxon>
        <taxon>Thermofilaceae</taxon>
        <taxon>Thermofilum</taxon>
    </lineage>
</organism>
<dbReference type="eggNOG" id="arCOG04111">
    <property type="taxonomic scope" value="Archaea"/>
</dbReference>
<reference evidence="7" key="1">
    <citation type="journal article" date="2008" name="J. Bacteriol.">
        <title>Genome sequence of Thermofilum pendens reveals an exceptional loss of biosynthetic pathways without genome reduction.</title>
        <authorList>
            <person name="Anderson I."/>
            <person name="Rodriguez J."/>
            <person name="Susanti D."/>
            <person name="Porat I."/>
            <person name="Reich C."/>
            <person name="Ulrich L.E."/>
            <person name="Elkins J.G."/>
            <person name="Mavromatis K."/>
            <person name="Lykidis A."/>
            <person name="Kim E."/>
            <person name="Thompson L.S."/>
            <person name="Nolan M."/>
            <person name="Land M."/>
            <person name="Copeland A."/>
            <person name="Lapidus A."/>
            <person name="Lucas S."/>
            <person name="Detter C."/>
            <person name="Zhulin I.B."/>
            <person name="Olsen G.J."/>
            <person name="Whitman W."/>
            <person name="Mukhopadhyay B."/>
            <person name="Bristow J."/>
            <person name="Kyrpides N."/>
        </authorList>
    </citation>
    <scope>NUCLEOTIDE SEQUENCE [LARGE SCALE GENOMIC DNA]</scope>
    <source>
        <strain evidence="7">DSM 2475 / Hrk 5</strain>
    </source>
</reference>
<dbReference type="HOGENOM" id="CLU_090381_5_1_2"/>
<dbReference type="Gene3D" id="3.30.1360.10">
    <property type="entry name" value="RNA polymerase, RBP11-like subunit"/>
    <property type="match status" value="1"/>
</dbReference>
<dbReference type="GeneID" id="4601493"/>
<dbReference type="CDD" id="cd06927">
    <property type="entry name" value="RNAP_L"/>
    <property type="match status" value="1"/>
</dbReference>
<dbReference type="GO" id="GO:0003899">
    <property type="term" value="F:DNA-directed RNA polymerase activity"/>
    <property type="evidence" value="ECO:0007669"/>
    <property type="project" value="UniProtKB-UniRule"/>
</dbReference>
<dbReference type="HAMAP" id="MF_00261">
    <property type="entry name" value="RNApol_arch_Rpo11"/>
    <property type="match status" value="1"/>
</dbReference>
<feature type="domain" description="DNA-directed RNA polymerase RBP11-like dimerisation" evidence="5">
    <location>
        <begin position="24"/>
        <end position="94"/>
    </location>
</feature>
<evidence type="ECO:0000313" key="6">
    <source>
        <dbReference type="EMBL" id="ABL77773.1"/>
    </source>
</evidence>
<evidence type="ECO:0000256" key="3">
    <source>
        <dbReference type="ARBA" id="ARBA00025751"/>
    </source>
</evidence>
<dbReference type="EMBL" id="CP000505">
    <property type="protein sequence ID" value="ABL77773.1"/>
    <property type="molecule type" value="Genomic_DNA"/>
</dbReference>
<evidence type="ECO:0000259" key="5">
    <source>
        <dbReference type="Pfam" id="PF13656"/>
    </source>
</evidence>